<dbReference type="EMBL" id="CAJNNW010030854">
    <property type="protein sequence ID" value="CAE8704760.1"/>
    <property type="molecule type" value="Genomic_DNA"/>
</dbReference>
<dbReference type="SUPFAM" id="SSF51735">
    <property type="entry name" value="NAD(P)-binding Rossmann-fold domains"/>
    <property type="match status" value="1"/>
</dbReference>
<evidence type="ECO:0000313" key="5">
    <source>
        <dbReference type="Proteomes" id="UP000626109"/>
    </source>
</evidence>
<comment type="caution">
    <text evidence="4">The sequence shown here is derived from an EMBL/GenBank/DDBJ whole genome shotgun (WGS) entry which is preliminary data.</text>
</comment>
<dbReference type="AlphaFoldDB" id="A0A813KIE4"/>
<sequence>FSDGVLQGWLQLNTPIKEGVWVGSTLVQSKPDDVSTHKAGDDASHVAHETDEDSDDCQGGQCYASSQTDSGEIDWKVGCRPNEAYANAKLALLVFSHELERQLRSSHESEGVVSHAINPNTVMSDFFKKGTISTAPTGRSSPMSYLPPVWIAGKVFGFLNGLMSSAMMRSVEHAAKGVLHVATSQQVGGAGGGLFDDMETAFVSCGRAAHACGRVPRAWQPPVAFDQQAAAQLWRLSESLVSGYDDR</sequence>
<evidence type="ECO:0000313" key="4">
    <source>
        <dbReference type="EMBL" id="CAE8704760.1"/>
    </source>
</evidence>
<evidence type="ECO:0000256" key="3">
    <source>
        <dbReference type="SAM" id="MobiDB-lite"/>
    </source>
</evidence>
<dbReference type="GO" id="GO:0016491">
    <property type="term" value="F:oxidoreductase activity"/>
    <property type="evidence" value="ECO:0007669"/>
    <property type="project" value="UniProtKB-KW"/>
</dbReference>
<dbReference type="Proteomes" id="UP000626109">
    <property type="component" value="Unassembled WGS sequence"/>
</dbReference>
<dbReference type="InterPro" id="IPR036291">
    <property type="entry name" value="NAD(P)-bd_dom_sf"/>
</dbReference>
<dbReference type="Gene3D" id="3.40.50.720">
    <property type="entry name" value="NAD(P)-binding Rossmann-like Domain"/>
    <property type="match status" value="1"/>
</dbReference>
<dbReference type="PANTHER" id="PTHR24320:SF148">
    <property type="entry name" value="NAD(P)-BINDING ROSSMANN-FOLD SUPERFAMILY PROTEIN"/>
    <property type="match status" value="1"/>
</dbReference>
<accession>A0A813KIE4</accession>
<reference evidence="4" key="1">
    <citation type="submission" date="2021-02" db="EMBL/GenBank/DDBJ databases">
        <authorList>
            <person name="Dougan E. K."/>
            <person name="Rhodes N."/>
            <person name="Thang M."/>
            <person name="Chan C."/>
        </authorList>
    </citation>
    <scope>NUCLEOTIDE SEQUENCE</scope>
</reference>
<evidence type="ECO:0000256" key="2">
    <source>
        <dbReference type="ARBA" id="ARBA00023002"/>
    </source>
</evidence>
<feature type="compositionally biased region" description="Basic and acidic residues" evidence="3">
    <location>
        <begin position="31"/>
        <end position="49"/>
    </location>
</feature>
<feature type="region of interest" description="Disordered" evidence="3">
    <location>
        <begin position="31"/>
        <end position="66"/>
    </location>
</feature>
<proteinExistence type="inferred from homology"/>
<evidence type="ECO:0000256" key="1">
    <source>
        <dbReference type="ARBA" id="ARBA00006484"/>
    </source>
</evidence>
<dbReference type="PANTHER" id="PTHR24320">
    <property type="entry name" value="RETINOL DEHYDROGENASE"/>
    <property type="match status" value="1"/>
</dbReference>
<protein>
    <submittedName>
        <fullName evidence="4">Uncharacterized protein</fullName>
    </submittedName>
</protein>
<organism evidence="4 5">
    <name type="scientific">Polarella glacialis</name>
    <name type="common">Dinoflagellate</name>
    <dbReference type="NCBI Taxonomy" id="89957"/>
    <lineage>
        <taxon>Eukaryota</taxon>
        <taxon>Sar</taxon>
        <taxon>Alveolata</taxon>
        <taxon>Dinophyceae</taxon>
        <taxon>Suessiales</taxon>
        <taxon>Suessiaceae</taxon>
        <taxon>Polarella</taxon>
    </lineage>
</organism>
<gene>
    <name evidence="4" type="ORF">PGLA2088_LOCUS33354</name>
</gene>
<comment type="similarity">
    <text evidence="1">Belongs to the short-chain dehydrogenases/reductases (SDR) family.</text>
</comment>
<name>A0A813KIE4_POLGL</name>
<feature type="non-terminal residue" evidence="4">
    <location>
        <position position="247"/>
    </location>
</feature>
<keyword evidence="2" id="KW-0560">Oxidoreductase</keyword>